<comment type="caution">
    <text evidence="3">The sequence shown here is derived from an EMBL/GenBank/DDBJ whole genome shotgun (WGS) entry which is preliminary data.</text>
</comment>
<keyword evidence="4" id="KW-1185">Reference proteome</keyword>
<dbReference type="GO" id="GO:1904680">
    <property type="term" value="F:peptide transmembrane transporter activity"/>
    <property type="evidence" value="ECO:0007669"/>
    <property type="project" value="TreeGrafter"/>
</dbReference>
<evidence type="ECO:0000313" key="4">
    <source>
        <dbReference type="Proteomes" id="UP000005561"/>
    </source>
</evidence>
<sequence>MKKKLLTALLLGAAVSAMASSAAMAEGKTFVYGTTGYGVEMGDEGLNPHSNYSGWSALRYGVGETLFKYNDNMEIEPWLATDYEFLDDLTVKITLRDGVTFSSGRVMDGEAVKECLDHLLAVHDRAPSDMKIESIEADGMTITIHTTEPCPALINYLGDPYGAIIDMEYGTDGVEGDTTGTANVAGTGPYIATNVTETQIDLVKNENYWGGEVNVDNVVVKTFSDASSLQAALQTGDIQGTYGLSYDSYALFENNPDYTINSVATSRCFFGQFNYDSEIVQDEAVRKAITMGIDKEGFCSVLMEGRGIPAKSAFPSSFSYGNEAVEAPDYDPEGAMALLEEAGWTDTDGDGYRDKDGQKLTIRWLTYPGRLEQPKLAEYAQATLKEIGIEVDVNCTSDHLSIADSGEYDVYVSSLTTAPTGDPEYFFTTCALESSAKNRSNHSIAEVESLYEELHQEFDTEKRGELAVQMQQAMLDESAIFFVSHLNMGIVTKSNVTGMYAHPCDYYEITAELNVE</sequence>
<dbReference type="Gene3D" id="3.10.105.10">
    <property type="entry name" value="Dipeptide-binding Protein, Domain 3"/>
    <property type="match status" value="1"/>
</dbReference>
<protein>
    <submittedName>
        <fullName evidence="3">ABC transporter, substrate-binding protein, family 5</fullName>
    </submittedName>
</protein>
<accession>C6LHH6</accession>
<dbReference type="OrthoDB" id="9772924at2"/>
<dbReference type="CDD" id="cd08490">
    <property type="entry name" value="PBP2_NikA_DppA_OppA_like_3"/>
    <property type="match status" value="1"/>
</dbReference>
<feature type="signal peptide" evidence="1">
    <location>
        <begin position="1"/>
        <end position="25"/>
    </location>
</feature>
<dbReference type="AlphaFoldDB" id="C6LHH6"/>
<dbReference type="SUPFAM" id="SSF53850">
    <property type="entry name" value="Periplasmic binding protein-like II"/>
    <property type="match status" value="1"/>
</dbReference>
<feature type="chain" id="PRO_5002968453" evidence="1">
    <location>
        <begin position="26"/>
        <end position="516"/>
    </location>
</feature>
<name>C6LHH6_9FIRM</name>
<dbReference type="InterPro" id="IPR039424">
    <property type="entry name" value="SBP_5"/>
</dbReference>
<dbReference type="STRING" id="168384.SAMN05660368_00692"/>
<gene>
    <name evidence="3" type="ORF">BRYFOR_08087</name>
</gene>
<dbReference type="RefSeq" id="WP_006862873.1">
    <property type="nucleotide sequence ID" value="NZ_ACCL02000014.1"/>
</dbReference>
<evidence type="ECO:0000313" key="3">
    <source>
        <dbReference type="EMBL" id="EET59963.1"/>
    </source>
</evidence>
<dbReference type="Pfam" id="PF00496">
    <property type="entry name" value="SBP_bac_5"/>
    <property type="match status" value="1"/>
</dbReference>
<dbReference type="InterPro" id="IPR000914">
    <property type="entry name" value="SBP_5_dom"/>
</dbReference>
<dbReference type="PANTHER" id="PTHR30290:SF81">
    <property type="entry name" value="OLIGOPEPTIDE-BINDING PROTEIN OPPA"/>
    <property type="match status" value="1"/>
</dbReference>
<proteinExistence type="predicted"/>
<keyword evidence="1" id="KW-0732">Signal</keyword>
<reference evidence="3" key="1">
    <citation type="submission" date="2009-07" db="EMBL/GenBank/DDBJ databases">
        <authorList>
            <person name="Weinstock G."/>
            <person name="Sodergren E."/>
            <person name="Clifton S."/>
            <person name="Fulton L."/>
            <person name="Fulton B."/>
            <person name="Courtney L."/>
            <person name="Fronick C."/>
            <person name="Harrison M."/>
            <person name="Strong C."/>
            <person name="Farmer C."/>
            <person name="Delahaunty K."/>
            <person name="Markovic C."/>
            <person name="Hall O."/>
            <person name="Minx P."/>
            <person name="Tomlinson C."/>
            <person name="Mitreva M."/>
            <person name="Nelson J."/>
            <person name="Hou S."/>
            <person name="Wollam A."/>
            <person name="Pepin K.H."/>
            <person name="Johnson M."/>
            <person name="Bhonagiri V."/>
            <person name="Nash W.E."/>
            <person name="Warren W."/>
            <person name="Chinwalla A."/>
            <person name="Mardis E.R."/>
            <person name="Wilson R.K."/>
        </authorList>
    </citation>
    <scope>NUCLEOTIDE SEQUENCE [LARGE SCALE GENOMIC DNA]</scope>
    <source>
        <strain evidence="3">DSM 14469</strain>
    </source>
</reference>
<dbReference type="eggNOG" id="COG0747">
    <property type="taxonomic scope" value="Bacteria"/>
</dbReference>
<dbReference type="EMBL" id="ACCL02000014">
    <property type="protein sequence ID" value="EET59963.1"/>
    <property type="molecule type" value="Genomic_DNA"/>
</dbReference>
<feature type="domain" description="Solute-binding protein family 5" evidence="2">
    <location>
        <begin position="74"/>
        <end position="432"/>
    </location>
</feature>
<dbReference type="GO" id="GO:0015833">
    <property type="term" value="P:peptide transport"/>
    <property type="evidence" value="ECO:0007669"/>
    <property type="project" value="TreeGrafter"/>
</dbReference>
<organism evidence="3 4">
    <name type="scientific">Marvinbryantia formatexigens DSM 14469</name>
    <dbReference type="NCBI Taxonomy" id="478749"/>
    <lineage>
        <taxon>Bacteria</taxon>
        <taxon>Bacillati</taxon>
        <taxon>Bacillota</taxon>
        <taxon>Clostridia</taxon>
        <taxon>Lachnospirales</taxon>
        <taxon>Lachnospiraceae</taxon>
        <taxon>Marvinbryantia</taxon>
    </lineage>
</organism>
<dbReference type="Proteomes" id="UP000005561">
    <property type="component" value="Unassembled WGS sequence"/>
</dbReference>
<dbReference type="GO" id="GO:0043190">
    <property type="term" value="C:ATP-binding cassette (ABC) transporter complex"/>
    <property type="evidence" value="ECO:0007669"/>
    <property type="project" value="InterPro"/>
</dbReference>
<dbReference type="GO" id="GO:0042597">
    <property type="term" value="C:periplasmic space"/>
    <property type="evidence" value="ECO:0007669"/>
    <property type="project" value="UniProtKB-ARBA"/>
</dbReference>
<dbReference type="InterPro" id="IPR030678">
    <property type="entry name" value="Peptide/Ni-bd"/>
</dbReference>
<evidence type="ECO:0000259" key="2">
    <source>
        <dbReference type="Pfam" id="PF00496"/>
    </source>
</evidence>
<dbReference type="PANTHER" id="PTHR30290">
    <property type="entry name" value="PERIPLASMIC BINDING COMPONENT OF ABC TRANSPORTER"/>
    <property type="match status" value="1"/>
</dbReference>
<dbReference type="PIRSF" id="PIRSF002741">
    <property type="entry name" value="MppA"/>
    <property type="match status" value="1"/>
</dbReference>
<evidence type="ECO:0000256" key="1">
    <source>
        <dbReference type="SAM" id="SignalP"/>
    </source>
</evidence>
<dbReference type="Gene3D" id="3.40.190.10">
    <property type="entry name" value="Periplasmic binding protein-like II"/>
    <property type="match status" value="1"/>
</dbReference>